<name>A0A6J2KAX2_BOMMA</name>
<dbReference type="KEGG" id="bman:114249917"/>
<dbReference type="Gene3D" id="3.90.79.10">
    <property type="entry name" value="Nucleoside Triphosphate Pyrophosphohydrolase"/>
    <property type="match status" value="1"/>
</dbReference>
<dbReference type="GO" id="GO:0047631">
    <property type="term" value="F:ADP-ribose diphosphatase activity"/>
    <property type="evidence" value="ECO:0007669"/>
    <property type="project" value="InterPro"/>
</dbReference>
<dbReference type="Pfam" id="PF00293">
    <property type="entry name" value="NUDIX"/>
    <property type="match status" value="1"/>
</dbReference>
<dbReference type="PROSITE" id="PS51462">
    <property type="entry name" value="NUDIX"/>
    <property type="match status" value="1"/>
</dbReference>
<dbReference type="OrthoDB" id="9972248at2759"/>
<dbReference type="RefSeq" id="XP_028039436.1">
    <property type="nucleotide sequence ID" value="XM_028183635.1"/>
</dbReference>
<dbReference type="Pfam" id="PF25969">
    <property type="entry name" value="NUDT9_N"/>
    <property type="match status" value="1"/>
</dbReference>
<dbReference type="InterPro" id="IPR015797">
    <property type="entry name" value="NUDIX_hydrolase-like_dom_sf"/>
</dbReference>
<dbReference type="SUPFAM" id="SSF55811">
    <property type="entry name" value="Nudix"/>
    <property type="match status" value="1"/>
</dbReference>
<gene>
    <name evidence="3" type="primary">LOC114249917</name>
</gene>
<dbReference type="PANTHER" id="PTHR13030:SF8">
    <property type="entry name" value="ADP-RIBOSE PYROPHOSPHATASE, MITOCHONDRIAL"/>
    <property type="match status" value="1"/>
</dbReference>
<protein>
    <submittedName>
        <fullName evidence="3">ADP-ribose pyrophosphatase, mitochondrial</fullName>
    </submittedName>
</protein>
<dbReference type="InterPro" id="IPR039989">
    <property type="entry name" value="NUDT9"/>
</dbReference>
<dbReference type="CDD" id="cd03670">
    <property type="entry name" value="NUDIX_ADPRase_Nudt9"/>
    <property type="match status" value="1"/>
</dbReference>
<keyword evidence="2" id="KW-1185">Reference proteome</keyword>
<feature type="domain" description="Nudix hydrolase" evidence="1">
    <location>
        <begin position="151"/>
        <end position="300"/>
    </location>
</feature>
<proteinExistence type="predicted"/>
<evidence type="ECO:0000313" key="2">
    <source>
        <dbReference type="Proteomes" id="UP000504629"/>
    </source>
</evidence>
<evidence type="ECO:0000259" key="1">
    <source>
        <dbReference type="PROSITE" id="PS51462"/>
    </source>
</evidence>
<organism evidence="2 3">
    <name type="scientific">Bombyx mandarina</name>
    <name type="common">Wild silk moth</name>
    <name type="synonym">Wild silkworm</name>
    <dbReference type="NCBI Taxonomy" id="7092"/>
    <lineage>
        <taxon>Eukaryota</taxon>
        <taxon>Metazoa</taxon>
        <taxon>Ecdysozoa</taxon>
        <taxon>Arthropoda</taxon>
        <taxon>Hexapoda</taxon>
        <taxon>Insecta</taxon>
        <taxon>Pterygota</taxon>
        <taxon>Neoptera</taxon>
        <taxon>Endopterygota</taxon>
        <taxon>Lepidoptera</taxon>
        <taxon>Glossata</taxon>
        <taxon>Ditrysia</taxon>
        <taxon>Bombycoidea</taxon>
        <taxon>Bombycidae</taxon>
        <taxon>Bombycinae</taxon>
        <taxon>Bombyx</taxon>
    </lineage>
</organism>
<evidence type="ECO:0000313" key="3">
    <source>
        <dbReference type="RefSeq" id="XP_028039436.1"/>
    </source>
</evidence>
<sequence length="304" mass="34343">MYTLNRNALINLLIIKSNFMSWSILMNSILTVHSKCRVGFYPRSNLKRFPVPDDKVDWSTEYKQYNPPNYTFPGLHGKPYADPEIGDPNFEPLWNSIDGNISRVSYNGPYHIVNGFPLNPLGRTGICGRGVLGRWGPNHAADPIISRWKRLDNGNMAVGVNNKPILQFIAIKRGDTGEWAIPGGMVDPGEKVSETAIREFKEEALNSLSLTDKIQWEKEIDEFFSEGEVIYQGYVDDCRNTDNSWIETIAYNFHDESGLTVGLLKLHAGDDAVGVRWVDITPDLKLYASHTEIVNSVLKLRIKN</sequence>
<dbReference type="AlphaFoldDB" id="A0A6J2KAX2"/>
<accession>A0A6J2KAX2</accession>
<dbReference type="Proteomes" id="UP000504629">
    <property type="component" value="Unplaced"/>
</dbReference>
<dbReference type="InterPro" id="IPR000086">
    <property type="entry name" value="NUDIX_hydrolase_dom"/>
</dbReference>
<reference evidence="3" key="1">
    <citation type="submission" date="2025-08" db="UniProtKB">
        <authorList>
            <consortium name="RefSeq"/>
        </authorList>
    </citation>
    <scope>IDENTIFICATION</scope>
    <source>
        <tissue evidence="3">Silk gland</tissue>
    </source>
</reference>
<dbReference type="GeneID" id="114249917"/>
<dbReference type="PANTHER" id="PTHR13030">
    <property type="entry name" value="NUDIX HYDROLASE"/>
    <property type="match status" value="1"/>
</dbReference>